<gene>
    <name evidence="2" type="primary">20209712</name>
    <name evidence="1" type="ORF">HELRODRAFT_184617</name>
</gene>
<dbReference type="EnsemblMetazoa" id="HelroT184617">
    <property type="protein sequence ID" value="HelroP184617"/>
    <property type="gene ID" value="HelroG184617"/>
</dbReference>
<reference evidence="1 3" key="2">
    <citation type="journal article" date="2013" name="Nature">
        <title>Insights into bilaterian evolution from three spiralian genomes.</title>
        <authorList>
            <person name="Simakov O."/>
            <person name="Marletaz F."/>
            <person name="Cho S.J."/>
            <person name="Edsinger-Gonzales E."/>
            <person name="Havlak P."/>
            <person name="Hellsten U."/>
            <person name="Kuo D.H."/>
            <person name="Larsson T."/>
            <person name="Lv J."/>
            <person name="Arendt D."/>
            <person name="Savage R."/>
            <person name="Osoegawa K."/>
            <person name="de Jong P."/>
            <person name="Grimwood J."/>
            <person name="Chapman J.A."/>
            <person name="Shapiro H."/>
            <person name="Aerts A."/>
            <person name="Otillar R.P."/>
            <person name="Terry A.Y."/>
            <person name="Boore J.L."/>
            <person name="Grigoriev I.V."/>
            <person name="Lindberg D.R."/>
            <person name="Seaver E.C."/>
            <person name="Weisblat D.A."/>
            <person name="Putnam N.H."/>
            <person name="Rokhsar D.S."/>
        </authorList>
    </citation>
    <scope>NUCLEOTIDE SEQUENCE</scope>
</reference>
<reference evidence="3" key="1">
    <citation type="submission" date="2012-12" db="EMBL/GenBank/DDBJ databases">
        <authorList>
            <person name="Hellsten U."/>
            <person name="Grimwood J."/>
            <person name="Chapman J.A."/>
            <person name="Shapiro H."/>
            <person name="Aerts A."/>
            <person name="Otillar R.P."/>
            <person name="Terry A.Y."/>
            <person name="Boore J.L."/>
            <person name="Simakov O."/>
            <person name="Marletaz F."/>
            <person name="Cho S.-J."/>
            <person name="Edsinger-Gonzales E."/>
            <person name="Havlak P."/>
            <person name="Kuo D.-H."/>
            <person name="Larsson T."/>
            <person name="Lv J."/>
            <person name="Arendt D."/>
            <person name="Savage R."/>
            <person name="Osoegawa K."/>
            <person name="de Jong P."/>
            <person name="Lindberg D.R."/>
            <person name="Seaver E.C."/>
            <person name="Weisblat D.A."/>
            <person name="Putnam N.H."/>
            <person name="Grigoriev I.V."/>
            <person name="Rokhsar D.S."/>
        </authorList>
    </citation>
    <scope>NUCLEOTIDE SEQUENCE</scope>
</reference>
<dbReference type="EMBL" id="KB096055">
    <property type="protein sequence ID" value="ESO08699.1"/>
    <property type="molecule type" value="Genomic_DNA"/>
</dbReference>
<proteinExistence type="predicted"/>
<dbReference type="RefSeq" id="XP_009013203.1">
    <property type="nucleotide sequence ID" value="XM_009014955.1"/>
</dbReference>
<evidence type="ECO:0000313" key="1">
    <source>
        <dbReference type="EMBL" id="ESO08699.1"/>
    </source>
</evidence>
<organism evidence="2 3">
    <name type="scientific">Helobdella robusta</name>
    <name type="common">Californian leech</name>
    <dbReference type="NCBI Taxonomy" id="6412"/>
    <lineage>
        <taxon>Eukaryota</taxon>
        <taxon>Metazoa</taxon>
        <taxon>Spiralia</taxon>
        <taxon>Lophotrochozoa</taxon>
        <taxon>Annelida</taxon>
        <taxon>Clitellata</taxon>
        <taxon>Hirudinea</taxon>
        <taxon>Rhynchobdellida</taxon>
        <taxon>Glossiphoniidae</taxon>
        <taxon>Helobdella</taxon>
    </lineage>
</organism>
<dbReference type="AlphaFoldDB" id="T1FLL3"/>
<dbReference type="GeneID" id="20209712"/>
<dbReference type="Proteomes" id="UP000015101">
    <property type="component" value="Unassembled WGS sequence"/>
</dbReference>
<dbReference type="OrthoDB" id="10067323at2759"/>
<dbReference type="EMBL" id="AMQM01011015">
    <property type="status" value="NOT_ANNOTATED_CDS"/>
    <property type="molecule type" value="Genomic_DNA"/>
</dbReference>
<dbReference type="CTD" id="20209712"/>
<evidence type="ECO:0000313" key="3">
    <source>
        <dbReference type="Proteomes" id="UP000015101"/>
    </source>
</evidence>
<keyword evidence="3" id="KW-1185">Reference proteome</keyword>
<dbReference type="KEGG" id="hro:HELRODRAFT_184617"/>
<sequence>MTIFIALKDAYNILIHQEREDPEFALDMKKAEAEFDKRKVKMQIYFEQVKNAEKVKIDMIPLPEAPSLDTNRRDFVGRKFKSDNFGQAPMSARLEKSKFCLNKLDSTFFKYQE</sequence>
<name>T1FLL3_HELRO</name>
<accession>T1FLL3</accession>
<dbReference type="InParanoid" id="T1FLL3"/>
<dbReference type="HOGENOM" id="CLU_2136148_0_0_1"/>
<reference evidence="2" key="3">
    <citation type="submission" date="2015-06" db="UniProtKB">
        <authorList>
            <consortium name="EnsemblMetazoa"/>
        </authorList>
    </citation>
    <scope>IDENTIFICATION</scope>
</reference>
<dbReference type="STRING" id="6412.T1FLL3"/>
<protein>
    <submittedName>
        <fullName evidence="1 2">Uncharacterized protein</fullName>
    </submittedName>
</protein>
<dbReference type="EMBL" id="AMQM01011014">
    <property type="status" value="NOT_ANNOTATED_CDS"/>
    <property type="molecule type" value="Genomic_DNA"/>
</dbReference>
<evidence type="ECO:0000313" key="2">
    <source>
        <dbReference type="EnsemblMetazoa" id="HelroP184617"/>
    </source>
</evidence>